<evidence type="ECO:0000256" key="3">
    <source>
        <dbReference type="PROSITE-ProRule" id="PRU00284"/>
    </source>
</evidence>
<evidence type="ECO:0000256" key="2">
    <source>
        <dbReference type="ARBA" id="ARBA00029447"/>
    </source>
</evidence>
<dbReference type="GO" id="GO:0007165">
    <property type="term" value="P:signal transduction"/>
    <property type="evidence" value="ECO:0007669"/>
    <property type="project" value="UniProtKB-KW"/>
</dbReference>
<sequence>MAGRWEVSGMDGFSGPVSAMAPGRTATPERVVALAGETAEVARRKVREIQAITGQTRILALNATIEAARAGEAGKGFAVVAEEVKAVSAEIGRLSAEMEGELRAALDELAAVGARMAAETRGERLVGLALNAVEIIDRNLYERTCDVRWWATDSAVVDAAADPTPALLAEAERRLGVILSAYTVYLDLWIASPGGRVIAHGRPGRYPGLRGLDVSGQAWFQQALRSGTGDDYAVADIAPQPALAGAPTAVYAAAIREEGAVRGRVVGVLGIHFDWVPQARAVVQGVRLPPGEAERSRVLLLDAAGRVLAASDERGELSEHLDLPPGMSGSAQDRSGRTVAYHRTPGYETYRGLGWAGAILQGPGT</sequence>
<dbReference type="InterPro" id="IPR004089">
    <property type="entry name" value="MCPsignal_dom"/>
</dbReference>
<proteinExistence type="inferred from homology"/>
<evidence type="ECO:0000256" key="1">
    <source>
        <dbReference type="ARBA" id="ARBA00023224"/>
    </source>
</evidence>
<reference evidence="6 7" key="1">
    <citation type="submission" date="2016-11" db="EMBL/GenBank/DDBJ databases">
        <authorList>
            <person name="Jaros S."/>
            <person name="Januszkiewicz K."/>
            <person name="Wedrychowicz H."/>
        </authorList>
    </citation>
    <scope>NUCLEOTIDE SEQUENCE [LARGE SCALE GENOMIC DNA]</scope>
    <source>
        <strain evidence="6 7">DSM 14916</strain>
    </source>
</reference>
<dbReference type="Proteomes" id="UP000184387">
    <property type="component" value="Unassembled WGS sequence"/>
</dbReference>
<dbReference type="GO" id="GO:0006935">
    <property type="term" value="P:chemotaxis"/>
    <property type="evidence" value="ECO:0007669"/>
    <property type="project" value="InterPro"/>
</dbReference>
<dbReference type="SUPFAM" id="SSF58104">
    <property type="entry name" value="Methyl-accepting chemotaxis protein (MCP) signaling domain"/>
    <property type="match status" value="1"/>
</dbReference>
<dbReference type="STRING" id="198092.SAMN02745194_00514"/>
<dbReference type="Pfam" id="PF00015">
    <property type="entry name" value="MCPsignal"/>
    <property type="match status" value="1"/>
</dbReference>
<evidence type="ECO:0000259" key="5">
    <source>
        <dbReference type="PROSITE" id="PS50111"/>
    </source>
</evidence>
<keyword evidence="1 3" id="KW-0807">Transducer</keyword>
<organism evidence="6 7">
    <name type="scientific">Muricoccus roseus</name>
    <dbReference type="NCBI Taxonomy" id="198092"/>
    <lineage>
        <taxon>Bacteria</taxon>
        <taxon>Pseudomonadati</taxon>
        <taxon>Pseudomonadota</taxon>
        <taxon>Alphaproteobacteria</taxon>
        <taxon>Acetobacterales</taxon>
        <taxon>Roseomonadaceae</taxon>
        <taxon>Muricoccus</taxon>
    </lineage>
</organism>
<dbReference type="GO" id="GO:0004888">
    <property type="term" value="F:transmembrane signaling receptor activity"/>
    <property type="evidence" value="ECO:0007669"/>
    <property type="project" value="InterPro"/>
</dbReference>
<keyword evidence="7" id="KW-1185">Reference proteome</keyword>
<feature type="domain" description="Methyl-accepting transducer" evidence="5">
    <location>
        <begin position="49"/>
        <end position="108"/>
    </location>
</feature>
<name>A0A1M6BXJ0_9PROT</name>
<evidence type="ECO:0000256" key="4">
    <source>
        <dbReference type="SAM" id="MobiDB-lite"/>
    </source>
</evidence>
<dbReference type="EMBL" id="FQZF01000003">
    <property type="protein sequence ID" value="SHI53440.1"/>
    <property type="molecule type" value="Genomic_DNA"/>
</dbReference>
<dbReference type="PROSITE" id="PS50111">
    <property type="entry name" value="CHEMOTAXIS_TRANSDUC_2"/>
    <property type="match status" value="1"/>
</dbReference>
<feature type="region of interest" description="Disordered" evidence="4">
    <location>
        <begin position="316"/>
        <end position="337"/>
    </location>
</feature>
<accession>A0A1M6BXJ0</accession>
<evidence type="ECO:0000313" key="6">
    <source>
        <dbReference type="EMBL" id="SHI53440.1"/>
    </source>
</evidence>
<dbReference type="PANTHER" id="PTHR32089">
    <property type="entry name" value="METHYL-ACCEPTING CHEMOTAXIS PROTEIN MCPB"/>
    <property type="match status" value="1"/>
</dbReference>
<comment type="similarity">
    <text evidence="2">Belongs to the methyl-accepting chemotaxis (MCP) protein family.</text>
</comment>
<dbReference type="Gene3D" id="1.10.287.950">
    <property type="entry name" value="Methyl-accepting chemotaxis protein"/>
    <property type="match status" value="1"/>
</dbReference>
<protein>
    <submittedName>
        <fullName evidence="6">Methyl-accepting chemotaxis protein (MCP) signalling domain-containing protein</fullName>
    </submittedName>
</protein>
<gene>
    <name evidence="6" type="ORF">SAMN02745194_00514</name>
</gene>
<dbReference type="AlphaFoldDB" id="A0A1M6BXJ0"/>
<dbReference type="GO" id="GO:0016020">
    <property type="term" value="C:membrane"/>
    <property type="evidence" value="ECO:0007669"/>
    <property type="project" value="InterPro"/>
</dbReference>
<dbReference type="PANTHER" id="PTHR32089:SF112">
    <property type="entry name" value="LYSOZYME-LIKE PROTEIN-RELATED"/>
    <property type="match status" value="1"/>
</dbReference>
<evidence type="ECO:0000313" key="7">
    <source>
        <dbReference type="Proteomes" id="UP000184387"/>
    </source>
</evidence>
<dbReference type="PRINTS" id="PR00260">
    <property type="entry name" value="CHEMTRNSDUCR"/>
</dbReference>
<dbReference type="InterPro" id="IPR004090">
    <property type="entry name" value="Chemotax_Me-accpt_rcpt"/>
</dbReference>
<dbReference type="Gene3D" id="3.30.450.20">
    <property type="entry name" value="PAS domain"/>
    <property type="match status" value="1"/>
</dbReference>